<reference evidence="3" key="1">
    <citation type="submission" date="2019-12" db="UniProtKB">
        <authorList>
            <consortium name="WormBaseParasite"/>
        </authorList>
    </citation>
    <scope>IDENTIFICATION</scope>
</reference>
<sequence length="186" mass="20907">MIDAGCQGRRSVNERATASANHRHGCWQGRTYSKVHSHTSFSVAKSERVYGPNGPWSPGKSVRGTGQSCSQRPRSTLLHRRVAASARWKRQRRALRWLTGASPICSVPTRIPSKACARQISVADDHGGGKRKEGRNWSKWSLHLVTVTNQHQYQPLRRHFSELIIGEDVKSIARRPDGKYAKCTQQ</sequence>
<proteinExistence type="predicted"/>
<dbReference type="Proteomes" id="UP000046395">
    <property type="component" value="Unassembled WGS sequence"/>
</dbReference>
<evidence type="ECO:0000313" key="3">
    <source>
        <dbReference type="WBParaSite" id="TMUE_2000007076.1"/>
    </source>
</evidence>
<name>A0A5S6QI48_TRIMR</name>
<dbReference type="WBParaSite" id="TMUE_2000007076.1">
    <property type="protein sequence ID" value="TMUE_2000007076.1"/>
    <property type="gene ID" value="WBGene00299781"/>
</dbReference>
<organism evidence="2 3">
    <name type="scientific">Trichuris muris</name>
    <name type="common">Mouse whipworm</name>
    <dbReference type="NCBI Taxonomy" id="70415"/>
    <lineage>
        <taxon>Eukaryota</taxon>
        <taxon>Metazoa</taxon>
        <taxon>Ecdysozoa</taxon>
        <taxon>Nematoda</taxon>
        <taxon>Enoplea</taxon>
        <taxon>Dorylaimia</taxon>
        <taxon>Trichinellida</taxon>
        <taxon>Trichuridae</taxon>
        <taxon>Trichuris</taxon>
    </lineage>
</organism>
<dbReference type="AlphaFoldDB" id="A0A5S6QI48"/>
<protein>
    <submittedName>
        <fullName evidence="3">Uncharacterized protein</fullName>
    </submittedName>
</protein>
<feature type="compositionally biased region" description="Polar residues" evidence="1">
    <location>
        <begin position="64"/>
        <end position="74"/>
    </location>
</feature>
<feature type="region of interest" description="Disordered" evidence="1">
    <location>
        <begin position="51"/>
        <end position="74"/>
    </location>
</feature>
<accession>A0A5S6QI48</accession>
<keyword evidence="2" id="KW-1185">Reference proteome</keyword>
<evidence type="ECO:0000256" key="1">
    <source>
        <dbReference type="SAM" id="MobiDB-lite"/>
    </source>
</evidence>
<evidence type="ECO:0000313" key="2">
    <source>
        <dbReference type="Proteomes" id="UP000046395"/>
    </source>
</evidence>